<accession>A0AAW6LQH3</accession>
<evidence type="ECO:0000256" key="1">
    <source>
        <dbReference type="SAM" id="MobiDB-lite"/>
    </source>
</evidence>
<feature type="compositionally biased region" description="Low complexity" evidence="1">
    <location>
        <begin position="11"/>
        <end position="61"/>
    </location>
</feature>
<evidence type="ECO:0000313" key="2">
    <source>
        <dbReference type="EMBL" id="MDE8649324.1"/>
    </source>
</evidence>
<name>A0AAW6LQH3_RHOSG</name>
<proteinExistence type="predicted"/>
<evidence type="ECO:0008006" key="4">
    <source>
        <dbReference type="Google" id="ProtNLM"/>
    </source>
</evidence>
<organism evidence="2 3">
    <name type="scientific">Rhodococcus qingshengii</name>
    <dbReference type="NCBI Taxonomy" id="334542"/>
    <lineage>
        <taxon>Bacteria</taxon>
        <taxon>Bacillati</taxon>
        <taxon>Actinomycetota</taxon>
        <taxon>Actinomycetes</taxon>
        <taxon>Mycobacteriales</taxon>
        <taxon>Nocardiaceae</taxon>
        <taxon>Rhodococcus</taxon>
        <taxon>Rhodococcus erythropolis group</taxon>
    </lineage>
</organism>
<sequence>MTTNIQPGKQPQATNSTSAPTATAVSDPASPAIPSATSTAISSATSTATSGATSPPTSTPTSLLQAMIKLEARGFTPIRHSFVQKHSTTVSGPDRKAVLADLVTARRGRELNAYLALLMNHSQIEKNAAQPWPAAVWARALSVSATDPLPVPAMSRIWARLEDHGLIDRSRVWKRTLVRPRDESTKRPYTRPRPDTVPEKEKAHESYFILPSAYWTEHWHTKLDLPARALLLIMLHGTSSKDETYLPYEKAESWYGISAKTTQRGIDQLLKKKLLKVTRTERVVADFSATGHATRTYYALTGPFSREARAKLQTSSASESAARAAAARAGAGSAE</sequence>
<feature type="region of interest" description="Disordered" evidence="1">
    <location>
        <begin position="1"/>
        <end position="61"/>
    </location>
</feature>
<dbReference type="AlphaFoldDB" id="A0AAW6LQH3"/>
<comment type="caution">
    <text evidence="2">The sequence shown here is derived from an EMBL/GenBank/DDBJ whole genome shotgun (WGS) entry which is preliminary data.</text>
</comment>
<dbReference type="RefSeq" id="WP_275232845.1">
    <property type="nucleotide sequence ID" value="NZ_JARDXE010000026.1"/>
</dbReference>
<reference evidence="2" key="1">
    <citation type="submission" date="2023-02" db="EMBL/GenBank/DDBJ databases">
        <title>A novel hydrolase synthesized by Rhodococcus erythropolis HQ is responsible for the detoxification of Zearalenone.</title>
        <authorList>
            <person name="Hu J."/>
            <person name="Xu J."/>
        </authorList>
    </citation>
    <scope>NUCLEOTIDE SEQUENCE</scope>
    <source>
        <strain evidence="2">HQ</strain>
    </source>
</reference>
<gene>
    <name evidence="2" type="ORF">PXH69_30570</name>
</gene>
<evidence type="ECO:0000313" key="3">
    <source>
        <dbReference type="Proteomes" id="UP001217325"/>
    </source>
</evidence>
<dbReference type="EMBL" id="JARDXE010000026">
    <property type="protein sequence ID" value="MDE8649324.1"/>
    <property type="molecule type" value="Genomic_DNA"/>
</dbReference>
<feature type="region of interest" description="Disordered" evidence="1">
    <location>
        <begin position="311"/>
        <end position="335"/>
    </location>
</feature>
<dbReference type="Proteomes" id="UP001217325">
    <property type="component" value="Unassembled WGS sequence"/>
</dbReference>
<protein>
    <recommendedName>
        <fullName evidence="4">Helix-turn-helix domain-containing protein</fullName>
    </recommendedName>
</protein>
<feature type="compositionally biased region" description="Low complexity" evidence="1">
    <location>
        <begin position="315"/>
        <end position="335"/>
    </location>
</feature>